<dbReference type="InterPro" id="IPR010987">
    <property type="entry name" value="Glutathione-S-Trfase_C-like"/>
</dbReference>
<keyword evidence="4" id="KW-1185">Reference proteome</keyword>
<feature type="domain" description="GST C-terminal" evidence="2">
    <location>
        <begin position="85"/>
        <end position="217"/>
    </location>
</feature>
<dbReference type="Pfam" id="PF13417">
    <property type="entry name" value="GST_N_3"/>
    <property type="match status" value="1"/>
</dbReference>
<gene>
    <name evidence="3" type="ORF">EKE94_08550</name>
</gene>
<accession>A0A438AJG4</accession>
<dbReference type="EMBL" id="RQXX01000002">
    <property type="protein sequence ID" value="RVV98923.1"/>
    <property type="molecule type" value="Genomic_DNA"/>
</dbReference>
<dbReference type="Pfam" id="PF13410">
    <property type="entry name" value="GST_C_2"/>
    <property type="match status" value="1"/>
</dbReference>
<organism evidence="3 4">
    <name type="scientific">Mesobaculum littorinae</name>
    <dbReference type="NCBI Taxonomy" id="2486419"/>
    <lineage>
        <taxon>Bacteria</taxon>
        <taxon>Pseudomonadati</taxon>
        <taxon>Pseudomonadota</taxon>
        <taxon>Alphaproteobacteria</taxon>
        <taxon>Rhodobacterales</taxon>
        <taxon>Roseobacteraceae</taxon>
        <taxon>Mesobaculum</taxon>
    </lineage>
</organism>
<evidence type="ECO:0000313" key="3">
    <source>
        <dbReference type="EMBL" id="RVV98923.1"/>
    </source>
</evidence>
<keyword evidence="3" id="KW-0808">Transferase</keyword>
<dbReference type="Gene3D" id="1.20.1050.10">
    <property type="match status" value="1"/>
</dbReference>
<dbReference type="SFLD" id="SFLDS00019">
    <property type="entry name" value="Glutathione_Transferase_(cytos"/>
    <property type="match status" value="1"/>
</dbReference>
<dbReference type="AlphaFoldDB" id="A0A438AJG4"/>
<dbReference type="SUPFAM" id="SSF47616">
    <property type="entry name" value="GST C-terminal domain-like"/>
    <property type="match status" value="1"/>
</dbReference>
<evidence type="ECO:0000259" key="1">
    <source>
        <dbReference type="PROSITE" id="PS50404"/>
    </source>
</evidence>
<dbReference type="InterPro" id="IPR004045">
    <property type="entry name" value="Glutathione_S-Trfase_N"/>
</dbReference>
<dbReference type="PROSITE" id="PS50405">
    <property type="entry name" value="GST_CTER"/>
    <property type="match status" value="1"/>
</dbReference>
<sequence>MILHDWILSPNCYKVRLLAALTGQPLTLRAVNVHPGRDHLSDSYLALNPAGTLPILEDGDLVLGDSAAILTLLGARAGAGWSGQTPEDTARIAGWLAFAQDLSGSAGQARAIDMIGAPGSLPEAQARGRAHLRRLEQALAERALAGGTFLVGETPSIADIACFPHVMLAPDGGLSLAPYPAIRLWSRAVRALPGFIEMPGIHRLHELSPEPEMETELR</sequence>
<dbReference type="Gene3D" id="3.40.30.10">
    <property type="entry name" value="Glutaredoxin"/>
    <property type="match status" value="1"/>
</dbReference>
<dbReference type="InterPro" id="IPR036282">
    <property type="entry name" value="Glutathione-S-Trfase_C_sf"/>
</dbReference>
<dbReference type="GO" id="GO:0016740">
    <property type="term" value="F:transferase activity"/>
    <property type="evidence" value="ECO:0007669"/>
    <property type="project" value="UniProtKB-KW"/>
</dbReference>
<name>A0A438AJG4_9RHOB</name>
<dbReference type="InterPro" id="IPR036249">
    <property type="entry name" value="Thioredoxin-like_sf"/>
</dbReference>
<dbReference type="SUPFAM" id="SSF52833">
    <property type="entry name" value="Thioredoxin-like"/>
    <property type="match status" value="1"/>
</dbReference>
<dbReference type="PANTHER" id="PTHR44051">
    <property type="entry name" value="GLUTATHIONE S-TRANSFERASE-RELATED"/>
    <property type="match status" value="1"/>
</dbReference>
<protein>
    <submittedName>
        <fullName evidence="3">Glutathione S-transferase family protein</fullName>
    </submittedName>
</protein>
<dbReference type="OrthoDB" id="9810080at2"/>
<reference evidence="3 4" key="1">
    <citation type="submission" date="2018-11" db="EMBL/GenBank/DDBJ databases">
        <title>Mesobaculum littorinae gen. nov., sp. nov., isolated from Littorina scabra that represents a novel genus of the order Rhodobacteraceae.</title>
        <authorList>
            <person name="Li F."/>
        </authorList>
    </citation>
    <scope>NUCLEOTIDE SEQUENCE [LARGE SCALE GENOMIC DNA]</scope>
    <source>
        <strain evidence="3 4">M0103</strain>
    </source>
</reference>
<dbReference type="RefSeq" id="WP_127906157.1">
    <property type="nucleotide sequence ID" value="NZ_RQXX01000002.1"/>
</dbReference>
<comment type="caution">
    <text evidence="3">The sequence shown here is derived from an EMBL/GenBank/DDBJ whole genome shotgun (WGS) entry which is preliminary data.</text>
</comment>
<feature type="domain" description="GST N-terminal" evidence="1">
    <location>
        <begin position="1"/>
        <end position="81"/>
    </location>
</feature>
<evidence type="ECO:0000259" key="2">
    <source>
        <dbReference type="PROSITE" id="PS50405"/>
    </source>
</evidence>
<dbReference type="PANTHER" id="PTHR44051:SF8">
    <property type="entry name" value="GLUTATHIONE S-TRANSFERASE GSTA"/>
    <property type="match status" value="1"/>
</dbReference>
<proteinExistence type="predicted"/>
<evidence type="ECO:0000313" key="4">
    <source>
        <dbReference type="Proteomes" id="UP000285908"/>
    </source>
</evidence>
<dbReference type="PROSITE" id="PS50404">
    <property type="entry name" value="GST_NTER"/>
    <property type="match status" value="1"/>
</dbReference>
<dbReference type="InterPro" id="IPR040079">
    <property type="entry name" value="Glutathione_S-Trfase"/>
</dbReference>
<dbReference type="Proteomes" id="UP000285908">
    <property type="component" value="Unassembled WGS sequence"/>
</dbReference>
<dbReference type="SFLD" id="SFLDG00358">
    <property type="entry name" value="Main_(cytGST)"/>
    <property type="match status" value="1"/>
</dbReference>